<organism evidence="2 3">
    <name type="scientific">Marmota monax</name>
    <name type="common">Woodchuck</name>
    <dbReference type="NCBI Taxonomy" id="9995"/>
    <lineage>
        <taxon>Eukaryota</taxon>
        <taxon>Metazoa</taxon>
        <taxon>Chordata</taxon>
        <taxon>Craniata</taxon>
        <taxon>Vertebrata</taxon>
        <taxon>Euteleostomi</taxon>
        <taxon>Mammalia</taxon>
        <taxon>Eutheria</taxon>
        <taxon>Euarchontoglires</taxon>
        <taxon>Glires</taxon>
        <taxon>Rodentia</taxon>
        <taxon>Sciuromorpha</taxon>
        <taxon>Sciuridae</taxon>
        <taxon>Xerinae</taxon>
        <taxon>Marmotini</taxon>
        <taxon>Marmota</taxon>
    </lineage>
</organism>
<gene>
    <name evidence="2" type="ORF">MONAX_5E045322</name>
</gene>
<dbReference type="AlphaFoldDB" id="A0A5E4AS11"/>
<protein>
    <submittedName>
        <fullName evidence="2">Uncharacterized protein</fullName>
    </submittedName>
</protein>
<comment type="caution">
    <text evidence="2">The sequence shown here is derived from an EMBL/GenBank/DDBJ whole genome shotgun (WGS) entry which is preliminary data.</text>
</comment>
<evidence type="ECO:0000256" key="1">
    <source>
        <dbReference type="SAM" id="MobiDB-lite"/>
    </source>
</evidence>
<feature type="region of interest" description="Disordered" evidence="1">
    <location>
        <begin position="77"/>
        <end position="97"/>
    </location>
</feature>
<proteinExistence type="predicted"/>
<feature type="non-terminal residue" evidence="2">
    <location>
        <position position="1"/>
    </location>
</feature>
<name>A0A5E4AS11_MARMO</name>
<sequence length="127" mass="14001">KVGKFTQPNGNLYLKEPVATPDHVEESALSVLVESQAKEKLRAVTRLWLPRKHVDTTTLEKVCAAKCNVYVNTEPNVSHGSAASPRIPAVHATSAAQEKPRMQVSTFTSQLQVFYEGQVENSNQEVL</sequence>
<dbReference type="Proteomes" id="UP000335636">
    <property type="component" value="Unassembled WGS sequence"/>
</dbReference>
<evidence type="ECO:0000313" key="2">
    <source>
        <dbReference type="EMBL" id="VTJ59975.1"/>
    </source>
</evidence>
<dbReference type="EMBL" id="CABDUW010000134">
    <property type="protein sequence ID" value="VTJ59975.1"/>
    <property type="molecule type" value="Genomic_DNA"/>
</dbReference>
<accession>A0A5E4AS11</accession>
<keyword evidence="3" id="KW-1185">Reference proteome</keyword>
<reference evidence="2" key="1">
    <citation type="submission" date="2019-04" db="EMBL/GenBank/DDBJ databases">
        <authorList>
            <person name="Alioto T."/>
            <person name="Alioto T."/>
        </authorList>
    </citation>
    <scope>NUCLEOTIDE SEQUENCE [LARGE SCALE GENOMIC DNA]</scope>
</reference>
<evidence type="ECO:0000313" key="3">
    <source>
        <dbReference type="Proteomes" id="UP000335636"/>
    </source>
</evidence>